<organism evidence="2 3">
    <name type="scientific">Mucuna pruriens</name>
    <name type="common">Velvet bean</name>
    <name type="synonym">Dolichos pruriens</name>
    <dbReference type="NCBI Taxonomy" id="157652"/>
    <lineage>
        <taxon>Eukaryota</taxon>
        <taxon>Viridiplantae</taxon>
        <taxon>Streptophyta</taxon>
        <taxon>Embryophyta</taxon>
        <taxon>Tracheophyta</taxon>
        <taxon>Spermatophyta</taxon>
        <taxon>Magnoliopsida</taxon>
        <taxon>eudicotyledons</taxon>
        <taxon>Gunneridae</taxon>
        <taxon>Pentapetalae</taxon>
        <taxon>rosids</taxon>
        <taxon>fabids</taxon>
        <taxon>Fabales</taxon>
        <taxon>Fabaceae</taxon>
        <taxon>Papilionoideae</taxon>
        <taxon>50 kb inversion clade</taxon>
        <taxon>NPAAA clade</taxon>
        <taxon>indigoferoid/millettioid clade</taxon>
        <taxon>Phaseoleae</taxon>
        <taxon>Mucuna</taxon>
    </lineage>
</organism>
<dbReference type="EMBL" id="QJKJ01002798">
    <property type="protein sequence ID" value="RDY01267.1"/>
    <property type="molecule type" value="Genomic_DNA"/>
</dbReference>
<evidence type="ECO:0000313" key="3">
    <source>
        <dbReference type="Proteomes" id="UP000257109"/>
    </source>
</evidence>
<reference evidence="2" key="1">
    <citation type="submission" date="2018-05" db="EMBL/GenBank/DDBJ databases">
        <title>Draft genome of Mucuna pruriens seed.</title>
        <authorList>
            <person name="Nnadi N.E."/>
            <person name="Vos R."/>
            <person name="Hasami M.H."/>
            <person name="Devisetty U.K."/>
            <person name="Aguiy J.C."/>
        </authorList>
    </citation>
    <scope>NUCLEOTIDE SEQUENCE [LARGE SCALE GENOMIC DNA]</scope>
    <source>
        <strain evidence="2">JCA_2017</strain>
    </source>
</reference>
<dbReference type="Proteomes" id="UP000257109">
    <property type="component" value="Unassembled WGS sequence"/>
</dbReference>
<accession>A0A371HEQ9</accession>
<evidence type="ECO:0000256" key="1">
    <source>
        <dbReference type="SAM" id="MobiDB-lite"/>
    </source>
</evidence>
<feature type="compositionally biased region" description="Basic and acidic residues" evidence="1">
    <location>
        <begin position="8"/>
        <end position="18"/>
    </location>
</feature>
<sequence length="299" mass="33714">MAINAISHDSRDEGEGANRRMKKRSVARHAVKPARRGEAGSHSGHSNKVISNSIAYVEGNNSPRPKPFIVHHNLASQTRVVFIVQVLARPVTNISGTRGVTRSGRIFALENLRNKDPTPAKKEKTTKAPKKVVMEEEAHEFLKMICHSEYEMLDQLHKTPARISLLSLLFNSESHRELLLKVLNPDITLEKFGGIINNIIASRHLWFLEEEVSTEGRTHNQHLNIMVKYRGYMIAKVLIDNESLLNVMSKATLDKLYLPDATLKNSPIVVWAFDGPKWEVMGEIILLICIGPKTFDITF</sequence>
<protein>
    <submittedName>
        <fullName evidence="2">Uncharacterized protein</fullName>
    </submittedName>
</protein>
<dbReference type="AlphaFoldDB" id="A0A371HEQ9"/>
<dbReference type="PANTHER" id="PTHR32108:SF9">
    <property type="entry name" value="REVERSE TRANSCRIPTASE RNASE H-LIKE DOMAIN-CONTAINING PROTEIN"/>
    <property type="match status" value="1"/>
</dbReference>
<comment type="caution">
    <text evidence="2">The sequence shown here is derived from an EMBL/GenBank/DDBJ whole genome shotgun (WGS) entry which is preliminary data.</text>
</comment>
<name>A0A371HEQ9_MUCPR</name>
<keyword evidence="3" id="KW-1185">Reference proteome</keyword>
<evidence type="ECO:0000313" key="2">
    <source>
        <dbReference type="EMBL" id="RDY01267.1"/>
    </source>
</evidence>
<dbReference type="PANTHER" id="PTHR32108">
    <property type="entry name" value="DNA-DIRECTED RNA POLYMERASE SUBUNIT ALPHA"/>
    <property type="match status" value="1"/>
</dbReference>
<gene>
    <name evidence="2" type="ORF">CR513_15419</name>
</gene>
<feature type="compositionally biased region" description="Basic residues" evidence="1">
    <location>
        <begin position="19"/>
        <end position="34"/>
    </location>
</feature>
<proteinExistence type="predicted"/>
<feature type="non-terminal residue" evidence="2">
    <location>
        <position position="1"/>
    </location>
</feature>
<feature type="region of interest" description="Disordered" evidence="1">
    <location>
        <begin position="1"/>
        <end position="47"/>
    </location>
</feature>